<evidence type="ECO:0000313" key="2">
    <source>
        <dbReference type="Proteomes" id="UP001060085"/>
    </source>
</evidence>
<name>A0ACB9ZP54_CATRO</name>
<dbReference type="EMBL" id="CM044708">
    <property type="protein sequence ID" value="KAI5649476.1"/>
    <property type="molecule type" value="Genomic_DNA"/>
</dbReference>
<sequence>MTIHLDKSFAKLSILHVHPMTLRYQIYGGPNEMIIQEEQVTMVQYFLAFHKGVRPPKVLGRRTFFENLIFIKNAIVGPRLCIGDFNTFLLEEEKKCGHLLPSSSSKIFNDFEDEAELIDFGFSDNPFLGTIKEWEEQNIQIRLDRGLANRSWRLLFPKAMITNLQMESDHRTPLMNTTPVEASRRSRSGFPEMWIRDDSSYSTIEKAWIESVMTSHHLHYLGNSERLKWL</sequence>
<evidence type="ECO:0000313" key="1">
    <source>
        <dbReference type="EMBL" id="KAI5649476.1"/>
    </source>
</evidence>
<protein>
    <submittedName>
        <fullName evidence="1">Uncharacterized protein</fullName>
    </submittedName>
</protein>
<reference evidence="2" key="1">
    <citation type="journal article" date="2023" name="Nat. Plants">
        <title>Single-cell RNA sequencing provides a high-resolution roadmap for understanding the multicellular compartmentation of specialized metabolism.</title>
        <authorList>
            <person name="Sun S."/>
            <person name="Shen X."/>
            <person name="Li Y."/>
            <person name="Li Y."/>
            <person name="Wang S."/>
            <person name="Li R."/>
            <person name="Zhang H."/>
            <person name="Shen G."/>
            <person name="Guo B."/>
            <person name="Wei J."/>
            <person name="Xu J."/>
            <person name="St-Pierre B."/>
            <person name="Chen S."/>
            <person name="Sun C."/>
        </authorList>
    </citation>
    <scope>NUCLEOTIDE SEQUENCE [LARGE SCALE GENOMIC DNA]</scope>
</reference>
<accession>A0ACB9ZP54</accession>
<organism evidence="1 2">
    <name type="scientific">Catharanthus roseus</name>
    <name type="common">Madagascar periwinkle</name>
    <name type="synonym">Vinca rosea</name>
    <dbReference type="NCBI Taxonomy" id="4058"/>
    <lineage>
        <taxon>Eukaryota</taxon>
        <taxon>Viridiplantae</taxon>
        <taxon>Streptophyta</taxon>
        <taxon>Embryophyta</taxon>
        <taxon>Tracheophyta</taxon>
        <taxon>Spermatophyta</taxon>
        <taxon>Magnoliopsida</taxon>
        <taxon>eudicotyledons</taxon>
        <taxon>Gunneridae</taxon>
        <taxon>Pentapetalae</taxon>
        <taxon>asterids</taxon>
        <taxon>lamiids</taxon>
        <taxon>Gentianales</taxon>
        <taxon>Apocynaceae</taxon>
        <taxon>Rauvolfioideae</taxon>
        <taxon>Vinceae</taxon>
        <taxon>Catharanthinae</taxon>
        <taxon>Catharanthus</taxon>
    </lineage>
</organism>
<dbReference type="Proteomes" id="UP001060085">
    <property type="component" value="Linkage Group LG08"/>
</dbReference>
<gene>
    <name evidence="1" type="ORF">M9H77_35481</name>
</gene>
<keyword evidence="2" id="KW-1185">Reference proteome</keyword>
<proteinExistence type="predicted"/>
<comment type="caution">
    <text evidence="1">The sequence shown here is derived from an EMBL/GenBank/DDBJ whole genome shotgun (WGS) entry which is preliminary data.</text>
</comment>